<reference evidence="7 8" key="1">
    <citation type="submission" date="2018-01" db="EMBL/GenBank/DDBJ databases">
        <title>Complete genome sequences of 14 Citrobacter spp. isolated from plant in Canada.</title>
        <authorList>
            <person name="Bhandare S.G."/>
            <person name="Colavecchio A."/>
            <person name="Jeukens J."/>
            <person name="Emond-Rheault J.-G."/>
            <person name="Freschi L."/>
            <person name="Hamel J."/>
            <person name="Kukavica-Ibrulj I."/>
            <person name="Levesque R."/>
            <person name="Goodridge L."/>
        </authorList>
    </citation>
    <scope>NUCLEOTIDE SEQUENCE [LARGE SCALE GENOMIC DNA]</scope>
    <source>
        <strain evidence="7 8">S1285</strain>
    </source>
</reference>
<evidence type="ECO:0000256" key="2">
    <source>
        <dbReference type="ARBA" id="ARBA00006671"/>
    </source>
</evidence>
<accession>A0A2S4RRJ7</accession>
<dbReference type="GO" id="GO:0009289">
    <property type="term" value="C:pilus"/>
    <property type="evidence" value="ECO:0007669"/>
    <property type="project" value="UniProtKB-SubCell"/>
</dbReference>
<dbReference type="InterPro" id="IPR050263">
    <property type="entry name" value="Bact_Fimbrial_Adh_Pro"/>
</dbReference>
<dbReference type="AlphaFoldDB" id="A0A2S4RRJ7"/>
<evidence type="ECO:0000259" key="6">
    <source>
        <dbReference type="Pfam" id="PF00419"/>
    </source>
</evidence>
<dbReference type="Gene3D" id="2.60.40.1090">
    <property type="entry name" value="Fimbrial-type adhesion domain"/>
    <property type="match status" value="1"/>
</dbReference>
<dbReference type="InterPro" id="IPR036937">
    <property type="entry name" value="Adhesion_dom_fimbrial_sf"/>
</dbReference>
<dbReference type="PANTHER" id="PTHR33420:SF3">
    <property type="entry name" value="FIMBRIAL SUBUNIT ELFA"/>
    <property type="match status" value="1"/>
</dbReference>
<evidence type="ECO:0000256" key="1">
    <source>
        <dbReference type="ARBA" id="ARBA00004561"/>
    </source>
</evidence>
<feature type="domain" description="Fimbrial-type adhesion" evidence="6">
    <location>
        <begin position="34"/>
        <end position="193"/>
    </location>
</feature>
<dbReference type="GO" id="GO:0043709">
    <property type="term" value="P:cell adhesion involved in single-species biofilm formation"/>
    <property type="evidence" value="ECO:0007669"/>
    <property type="project" value="TreeGrafter"/>
</dbReference>
<keyword evidence="4" id="KW-0281">Fimbrium</keyword>
<comment type="caution">
    <text evidence="7">The sequence shown here is derived from an EMBL/GenBank/DDBJ whole genome shotgun (WGS) entry which is preliminary data.</text>
</comment>
<dbReference type="EMBL" id="PQLX01000012">
    <property type="protein sequence ID" value="POU61303.1"/>
    <property type="molecule type" value="Genomic_DNA"/>
</dbReference>
<evidence type="ECO:0000256" key="3">
    <source>
        <dbReference type="ARBA" id="ARBA00022729"/>
    </source>
</evidence>
<evidence type="ECO:0000256" key="4">
    <source>
        <dbReference type="ARBA" id="ARBA00023263"/>
    </source>
</evidence>
<comment type="subcellular location">
    <subcellularLocation>
        <location evidence="1">Fimbrium</location>
    </subcellularLocation>
</comment>
<gene>
    <name evidence="7" type="ORF">C3430_23520</name>
</gene>
<dbReference type="Proteomes" id="UP000237003">
    <property type="component" value="Unassembled WGS sequence"/>
</dbReference>
<dbReference type="InterPro" id="IPR000259">
    <property type="entry name" value="Adhesion_dom_fimbrial"/>
</dbReference>
<sequence>MEFKMKFNRLLLSALISSAMVISVSANAADGTITFNGNVTASACTSIVGAGPTGGTMAQPATVTLPNVASETLNGSAGTLTGHTAFSIELNGCEATVQLNNVRALFTTTTAAAGDSYIMGNTAVSGAGDVGIAILTPAGVQIDLNGGANADPGETLPATSGNVTLNYLAAYKSLSTSVTAGPVTGVADYVISYF</sequence>
<organism evidence="7 8">
    <name type="scientific">Citrobacter amalonaticus</name>
    <dbReference type="NCBI Taxonomy" id="35703"/>
    <lineage>
        <taxon>Bacteria</taxon>
        <taxon>Pseudomonadati</taxon>
        <taxon>Pseudomonadota</taxon>
        <taxon>Gammaproteobacteria</taxon>
        <taxon>Enterobacterales</taxon>
        <taxon>Enterobacteriaceae</taxon>
        <taxon>Citrobacter</taxon>
    </lineage>
</organism>
<comment type="similarity">
    <text evidence="2">Belongs to the fimbrial protein family.</text>
</comment>
<protein>
    <recommendedName>
        <fullName evidence="6">Fimbrial-type adhesion domain-containing protein</fullName>
    </recommendedName>
</protein>
<feature type="chain" id="PRO_5015496607" description="Fimbrial-type adhesion domain-containing protein" evidence="5">
    <location>
        <begin position="29"/>
        <end position="194"/>
    </location>
</feature>
<dbReference type="OrthoDB" id="5906040at2"/>
<keyword evidence="3 5" id="KW-0732">Signal</keyword>
<evidence type="ECO:0000313" key="8">
    <source>
        <dbReference type="Proteomes" id="UP000237003"/>
    </source>
</evidence>
<dbReference type="InterPro" id="IPR008966">
    <property type="entry name" value="Adhesion_dom_sf"/>
</dbReference>
<dbReference type="PANTHER" id="PTHR33420">
    <property type="entry name" value="FIMBRIAL SUBUNIT ELFA-RELATED"/>
    <property type="match status" value="1"/>
</dbReference>
<name>A0A2S4RRJ7_CITAM</name>
<feature type="signal peptide" evidence="5">
    <location>
        <begin position="1"/>
        <end position="28"/>
    </location>
</feature>
<dbReference type="SUPFAM" id="SSF49401">
    <property type="entry name" value="Bacterial adhesins"/>
    <property type="match status" value="1"/>
</dbReference>
<evidence type="ECO:0000256" key="5">
    <source>
        <dbReference type="SAM" id="SignalP"/>
    </source>
</evidence>
<evidence type="ECO:0000313" key="7">
    <source>
        <dbReference type="EMBL" id="POU61303.1"/>
    </source>
</evidence>
<proteinExistence type="inferred from homology"/>
<dbReference type="Pfam" id="PF00419">
    <property type="entry name" value="Fimbrial"/>
    <property type="match status" value="1"/>
</dbReference>